<accession>A0ABP1Q313</accession>
<dbReference type="PROSITE" id="PS00134">
    <property type="entry name" value="TRYPSIN_HIS"/>
    <property type="match status" value="1"/>
</dbReference>
<comment type="similarity">
    <text evidence="2">Belongs to the peptidase S1 family. CLIP subfamily.</text>
</comment>
<dbReference type="InterPro" id="IPR043504">
    <property type="entry name" value="Peptidase_S1_PA_chymotrypsin"/>
</dbReference>
<dbReference type="CDD" id="cd00190">
    <property type="entry name" value="Tryp_SPc"/>
    <property type="match status" value="1"/>
</dbReference>
<proteinExistence type="inferred from homology"/>
<dbReference type="EMBL" id="CAXLJM020000014">
    <property type="protein sequence ID" value="CAL8080533.1"/>
    <property type="molecule type" value="Genomic_DNA"/>
</dbReference>
<evidence type="ECO:0000256" key="2">
    <source>
        <dbReference type="ARBA" id="ARBA00024195"/>
    </source>
</evidence>
<keyword evidence="3" id="KW-0378">Hydrolase</keyword>
<dbReference type="PROSITE" id="PS50240">
    <property type="entry name" value="TRYPSIN_DOM"/>
    <property type="match status" value="2"/>
</dbReference>
<dbReference type="Proteomes" id="UP001642540">
    <property type="component" value="Unassembled WGS sequence"/>
</dbReference>
<name>A0ABP1Q313_9HEXA</name>
<dbReference type="PRINTS" id="PR00722">
    <property type="entry name" value="CHYMOTRYPSIN"/>
</dbReference>
<dbReference type="InterPro" id="IPR001314">
    <property type="entry name" value="Peptidase_S1A"/>
</dbReference>
<organism evidence="6 7">
    <name type="scientific">Orchesella dallaii</name>
    <dbReference type="NCBI Taxonomy" id="48710"/>
    <lineage>
        <taxon>Eukaryota</taxon>
        <taxon>Metazoa</taxon>
        <taxon>Ecdysozoa</taxon>
        <taxon>Arthropoda</taxon>
        <taxon>Hexapoda</taxon>
        <taxon>Collembola</taxon>
        <taxon>Entomobryomorpha</taxon>
        <taxon>Entomobryoidea</taxon>
        <taxon>Orchesellidae</taxon>
        <taxon>Orchesellinae</taxon>
        <taxon>Orchesella</taxon>
    </lineage>
</organism>
<dbReference type="Pfam" id="PF00089">
    <property type="entry name" value="Trypsin"/>
    <property type="match status" value="2"/>
</dbReference>
<dbReference type="InterPro" id="IPR009003">
    <property type="entry name" value="Peptidase_S1_PA"/>
</dbReference>
<evidence type="ECO:0000256" key="1">
    <source>
        <dbReference type="ARBA" id="ARBA00023157"/>
    </source>
</evidence>
<keyword evidence="4" id="KW-0732">Signal</keyword>
<feature type="signal peptide" evidence="4">
    <location>
        <begin position="1"/>
        <end position="21"/>
    </location>
</feature>
<dbReference type="PANTHER" id="PTHR24256">
    <property type="entry name" value="TRYPTASE-RELATED"/>
    <property type="match status" value="1"/>
</dbReference>
<keyword evidence="7" id="KW-1185">Reference proteome</keyword>
<keyword evidence="3" id="KW-0645">Protease</keyword>
<feature type="domain" description="Peptidase S1" evidence="5">
    <location>
        <begin position="55"/>
        <end position="322"/>
    </location>
</feature>
<evidence type="ECO:0000256" key="4">
    <source>
        <dbReference type="SAM" id="SignalP"/>
    </source>
</evidence>
<dbReference type="InterPro" id="IPR001254">
    <property type="entry name" value="Trypsin_dom"/>
</dbReference>
<sequence length="644" mass="72545">MGNRQHFSLIFIFLLIKQIFSCSFTISNEKNPDGIWDESEYTRKLSATPCTCGAAFNGERQEKRWNLYVHAKIAEAPTRIKTCTGTIIASNLIVTSHKCLTLEGKEMNVYDMWKPKGGSNNVVVDKDNYLVTKRFWNNIPAGKEYPVKEIIFNAHYAHNSAQKERYPTNDIMIIVLEEDLFANGTHVPICVPPFSENLQSEILGQKAMYYGAGRGTDSLLELRENLIIRGGSKLYGCDHEENNFEDVSIYKTLCIDYTGVAPSDEGGPLLIHSDAKPSLPYLVGIASKTRLPKRHSGNEFHAQFSSVITSVKYLEYQANRQNSQWCTTPPLKLRKPGLQDDERPWEGLTSVVRDESLDCVCGKRNVKPVGRIVGGVEATPFEFGWMSLVLVRYPNRPEIRTCGGSIINDRMILTAAHCILYADEHEQKQKPFPPEDVLVKLFIHNKFGDDKTIEKLIKSVLYHPDYKELDWHNYYDYDIALLILNEPLIFSEDGNGINTICLPKLESPVALLGKTATVAGWGRTDPDNGSSGAIVLQKIEVPIRELSVCSDIAYHTVTDRFLCAGTLDRWKDSAKGDSGGPLMIEYDKTQWFQVGIVSYGEDVEVEQPIGVLTAALYTDVHKMLPYIDYHARRLKAKWCKSKPG</sequence>
<keyword evidence="1" id="KW-1015">Disulfide bond</keyword>
<dbReference type="Gene3D" id="2.40.10.10">
    <property type="entry name" value="Trypsin-like serine proteases"/>
    <property type="match status" value="2"/>
</dbReference>
<feature type="domain" description="Peptidase S1" evidence="5">
    <location>
        <begin position="372"/>
        <end position="632"/>
    </location>
</feature>
<dbReference type="InterPro" id="IPR051487">
    <property type="entry name" value="Ser/Thr_Proteases_Immune/Dev"/>
</dbReference>
<keyword evidence="3" id="KW-0720">Serine protease</keyword>
<dbReference type="InterPro" id="IPR018114">
    <property type="entry name" value="TRYPSIN_HIS"/>
</dbReference>
<evidence type="ECO:0000256" key="3">
    <source>
        <dbReference type="RuleBase" id="RU363034"/>
    </source>
</evidence>
<protein>
    <recommendedName>
        <fullName evidence="5">Peptidase S1 domain-containing protein</fullName>
    </recommendedName>
</protein>
<comment type="caution">
    <text evidence="6">The sequence shown here is derived from an EMBL/GenBank/DDBJ whole genome shotgun (WGS) entry which is preliminary data.</text>
</comment>
<dbReference type="SMART" id="SM00020">
    <property type="entry name" value="Tryp_SPc"/>
    <property type="match status" value="1"/>
</dbReference>
<reference evidence="6 7" key="1">
    <citation type="submission" date="2024-08" db="EMBL/GenBank/DDBJ databases">
        <authorList>
            <person name="Cucini C."/>
            <person name="Frati F."/>
        </authorList>
    </citation>
    <scope>NUCLEOTIDE SEQUENCE [LARGE SCALE GENOMIC DNA]</scope>
</reference>
<dbReference type="SUPFAM" id="SSF50494">
    <property type="entry name" value="Trypsin-like serine proteases"/>
    <property type="match status" value="2"/>
</dbReference>
<evidence type="ECO:0000313" key="6">
    <source>
        <dbReference type="EMBL" id="CAL8080533.1"/>
    </source>
</evidence>
<evidence type="ECO:0000313" key="7">
    <source>
        <dbReference type="Proteomes" id="UP001642540"/>
    </source>
</evidence>
<dbReference type="InterPro" id="IPR033116">
    <property type="entry name" value="TRYPSIN_SER"/>
</dbReference>
<dbReference type="PROSITE" id="PS00135">
    <property type="entry name" value="TRYPSIN_SER"/>
    <property type="match status" value="1"/>
</dbReference>
<feature type="chain" id="PRO_5047004019" description="Peptidase S1 domain-containing protein" evidence="4">
    <location>
        <begin position="22"/>
        <end position="644"/>
    </location>
</feature>
<gene>
    <name evidence="6" type="ORF">ODALV1_LOCUS4674</name>
</gene>
<evidence type="ECO:0000259" key="5">
    <source>
        <dbReference type="PROSITE" id="PS50240"/>
    </source>
</evidence>